<keyword evidence="1" id="KW-1133">Transmembrane helix</keyword>
<feature type="transmembrane region" description="Helical" evidence="1">
    <location>
        <begin position="548"/>
        <end position="568"/>
    </location>
</feature>
<keyword evidence="1" id="KW-0472">Membrane</keyword>
<reference evidence="2 3" key="1">
    <citation type="submission" date="2019-01" db="EMBL/GenBank/DDBJ databases">
        <authorList>
            <person name="Sayadi A."/>
        </authorList>
    </citation>
    <scope>NUCLEOTIDE SEQUENCE [LARGE SCALE GENOMIC DNA]</scope>
</reference>
<dbReference type="InterPro" id="IPR050327">
    <property type="entry name" value="Proton-linked_MCT"/>
</dbReference>
<dbReference type="SUPFAM" id="SSF103473">
    <property type="entry name" value="MFS general substrate transporter"/>
    <property type="match status" value="2"/>
</dbReference>
<keyword evidence="3" id="KW-1185">Reference proteome</keyword>
<sequence length="614" mass="70045">MERSQSNIYSSTFSDGLDRIGDVGHGILDRRHIVAKIGIGLVELLTSATFFSYGIFISHQVINDHYSLEGCVWTTVLFWASWYLTAPWSRVISERLGEHHDRFFQIVVGLATICLFVAIALPWHQLGFGVFGGMVCNLISTQLYHIATEKFDTDPKIYEGNAQLGRAVGLLLVPHLVLNLIESYTVMQAQLLFASLLLNIIPATLVIVIPVGPRFKFQEMSRYSTLPALSYQMKEMLSFNNPSEINSEAGNVPERDATEEVPQEAILDLQPHLQTLTSLNVQTYYSNAGVSILPEIPEEDEDDINVINAKRLSIISTKLEAINNKARRDSIREVFNIDDLMKKIPTADAEEIKTIEYIPNYKNKNKFIEELKLIKSKTWRCQPYRLFVWKRRLRHINDFLIDNFRKPLIYSLKDPCFYPTVISKGSLTFVSTVFIALAPYLALTKNNFRIEDTSWVLSYIAFTWCLFLLVLPLISSFSNGRLRILFILGLLMAACSMLILTKLRPKNDLTILSCLLFGLGFGIISYTEGVIHRWFIGARKWTILKGTVDTLSASLVILIYFMITFYKVDVLNNIPYIALVVYLCNAIFWSIAPILIMTAVYFKRHFNCNRDSFV</sequence>
<dbReference type="OrthoDB" id="410267at2759"/>
<feature type="transmembrane region" description="Helical" evidence="1">
    <location>
        <begin position="509"/>
        <end position="527"/>
    </location>
</feature>
<protein>
    <recommendedName>
        <fullName evidence="4">Major facilitator superfamily (MFS) profile domain-containing protein</fullName>
    </recommendedName>
</protein>
<evidence type="ECO:0008006" key="4">
    <source>
        <dbReference type="Google" id="ProtNLM"/>
    </source>
</evidence>
<dbReference type="PANTHER" id="PTHR11360:SF284">
    <property type="entry name" value="EG:103B4.3 PROTEIN-RELATED"/>
    <property type="match status" value="1"/>
</dbReference>
<dbReference type="GO" id="GO:0008028">
    <property type="term" value="F:monocarboxylic acid transmembrane transporter activity"/>
    <property type="evidence" value="ECO:0007669"/>
    <property type="project" value="TreeGrafter"/>
</dbReference>
<feature type="transmembrane region" description="Helical" evidence="1">
    <location>
        <begin position="484"/>
        <end position="503"/>
    </location>
</feature>
<feature type="transmembrane region" description="Helical" evidence="1">
    <location>
        <begin position="37"/>
        <end position="57"/>
    </location>
</feature>
<feature type="transmembrane region" description="Helical" evidence="1">
    <location>
        <begin position="103"/>
        <end position="121"/>
    </location>
</feature>
<dbReference type="EMBL" id="CAACVG010012034">
    <property type="protein sequence ID" value="VEN59467.1"/>
    <property type="molecule type" value="Genomic_DNA"/>
</dbReference>
<feature type="transmembrane region" description="Helical" evidence="1">
    <location>
        <begin position="455"/>
        <end position="477"/>
    </location>
</feature>
<gene>
    <name evidence="2" type="ORF">CALMAC_LOCUS17467</name>
</gene>
<dbReference type="PANTHER" id="PTHR11360">
    <property type="entry name" value="MONOCARBOXYLATE TRANSPORTER"/>
    <property type="match status" value="1"/>
</dbReference>
<evidence type="ECO:0000313" key="3">
    <source>
        <dbReference type="Proteomes" id="UP000410492"/>
    </source>
</evidence>
<organism evidence="2 3">
    <name type="scientific">Callosobruchus maculatus</name>
    <name type="common">Southern cowpea weevil</name>
    <name type="synonym">Pulse bruchid</name>
    <dbReference type="NCBI Taxonomy" id="64391"/>
    <lineage>
        <taxon>Eukaryota</taxon>
        <taxon>Metazoa</taxon>
        <taxon>Ecdysozoa</taxon>
        <taxon>Arthropoda</taxon>
        <taxon>Hexapoda</taxon>
        <taxon>Insecta</taxon>
        <taxon>Pterygota</taxon>
        <taxon>Neoptera</taxon>
        <taxon>Endopterygota</taxon>
        <taxon>Coleoptera</taxon>
        <taxon>Polyphaga</taxon>
        <taxon>Cucujiformia</taxon>
        <taxon>Chrysomeloidea</taxon>
        <taxon>Chrysomelidae</taxon>
        <taxon>Bruchinae</taxon>
        <taxon>Bruchini</taxon>
        <taxon>Callosobruchus</taxon>
    </lineage>
</organism>
<proteinExistence type="predicted"/>
<feature type="transmembrane region" description="Helical" evidence="1">
    <location>
        <begin position="574"/>
        <end position="602"/>
    </location>
</feature>
<accession>A0A653DHX9</accession>
<keyword evidence="1" id="KW-0812">Transmembrane</keyword>
<feature type="transmembrane region" description="Helical" evidence="1">
    <location>
        <begin position="421"/>
        <end position="443"/>
    </location>
</feature>
<dbReference type="InterPro" id="IPR036259">
    <property type="entry name" value="MFS_trans_sf"/>
</dbReference>
<evidence type="ECO:0000256" key="1">
    <source>
        <dbReference type="SAM" id="Phobius"/>
    </source>
</evidence>
<feature type="transmembrane region" description="Helical" evidence="1">
    <location>
        <begin position="72"/>
        <end position="91"/>
    </location>
</feature>
<dbReference type="AlphaFoldDB" id="A0A653DHX9"/>
<evidence type="ECO:0000313" key="2">
    <source>
        <dbReference type="EMBL" id="VEN59467.1"/>
    </source>
</evidence>
<name>A0A653DHX9_CALMS</name>
<dbReference type="Proteomes" id="UP000410492">
    <property type="component" value="Unassembled WGS sequence"/>
</dbReference>
<feature type="transmembrane region" description="Helical" evidence="1">
    <location>
        <begin position="192"/>
        <end position="212"/>
    </location>
</feature>